<sequence length="101" mass="11135">NFCQIIIPTTAFILFYFIISYVFDENKPGKLFVMEMCFDVLQAVFNIATGSLMVSGYNNYSLKPFLLNADGIVAAGAMVLILGGIILVDAALLFKNRGRNN</sequence>
<name>T1IX84_STRMM</name>
<evidence type="ECO:0000313" key="3">
    <source>
        <dbReference type="Proteomes" id="UP000014500"/>
    </source>
</evidence>
<keyword evidence="1" id="KW-0812">Transmembrane</keyword>
<feature type="transmembrane region" description="Helical" evidence="1">
    <location>
        <begin position="6"/>
        <end position="24"/>
    </location>
</feature>
<dbReference type="PhylomeDB" id="T1IX84"/>
<reference evidence="3" key="1">
    <citation type="submission" date="2011-05" db="EMBL/GenBank/DDBJ databases">
        <authorList>
            <person name="Richards S.R."/>
            <person name="Qu J."/>
            <person name="Jiang H."/>
            <person name="Jhangiani S.N."/>
            <person name="Agravi P."/>
            <person name="Goodspeed R."/>
            <person name="Gross S."/>
            <person name="Mandapat C."/>
            <person name="Jackson L."/>
            <person name="Mathew T."/>
            <person name="Pu L."/>
            <person name="Thornton R."/>
            <person name="Saada N."/>
            <person name="Wilczek-Boney K.B."/>
            <person name="Lee S."/>
            <person name="Kovar C."/>
            <person name="Wu Y."/>
            <person name="Scherer S.E."/>
            <person name="Worley K.C."/>
            <person name="Muzny D.M."/>
            <person name="Gibbs R."/>
        </authorList>
    </citation>
    <scope>NUCLEOTIDE SEQUENCE</scope>
    <source>
        <strain evidence="3">Brora</strain>
    </source>
</reference>
<reference evidence="2" key="2">
    <citation type="submission" date="2015-02" db="UniProtKB">
        <authorList>
            <consortium name="EnsemblMetazoa"/>
        </authorList>
    </citation>
    <scope>IDENTIFICATION</scope>
</reference>
<evidence type="ECO:0000256" key="1">
    <source>
        <dbReference type="SAM" id="Phobius"/>
    </source>
</evidence>
<dbReference type="HOGENOM" id="CLU_2298809_0_0_1"/>
<keyword evidence="1" id="KW-1133">Transmembrane helix</keyword>
<feature type="transmembrane region" description="Helical" evidence="1">
    <location>
        <begin position="36"/>
        <end position="60"/>
    </location>
</feature>
<accession>T1IX84</accession>
<dbReference type="EMBL" id="JH431644">
    <property type="status" value="NOT_ANNOTATED_CDS"/>
    <property type="molecule type" value="Genomic_DNA"/>
</dbReference>
<evidence type="ECO:0000313" key="2">
    <source>
        <dbReference type="EnsemblMetazoa" id="SMAR005815-PA"/>
    </source>
</evidence>
<protein>
    <submittedName>
        <fullName evidence="2">Uncharacterized protein</fullName>
    </submittedName>
</protein>
<dbReference type="EnsemblMetazoa" id="SMAR005815-RA">
    <property type="protein sequence ID" value="SMAR005815-PA"/>
    <property type="gene ID" value="SMAR005815"/>
</dbReference>
<proteinExistence type="predicted"/>
<keyword evidence="3" id="KW-1185">Reference proteome</keyword>
<dbReference type="Proteomes" id="UP000014500">
    <property type="component" value="Unassembled WGS sequence"/>
</dbReference>
<keyword evidence="1" id="KW-0472">Membrane</keyword>
<organism evidence="2 3">
    <name type="scientific">Strigamia maritima</name>
    <name type="common">European centipede</name>
    <name type="synonym">Geophilus maritimus</name>
    <dbReference type="NCBI Taxonomy" id="126957"/>
    <lineage>
        <taxon>Eukaryota</taxon>
        <taxon>Metazoa</taxon>
        <taxon>Ecdysozoa</taxon>
        <taxon>Arthropoda</taxon>
        <taxon>Myriapoda</taxon>
        <taxon>Chilopoda</taxon>
        <taxon>Pleurostigmophora</taxon>
        <taxon>Geophilomorpha</taxon>
        <taxon>Linotaeniidae</taxon>
        <taxon>Strigamia</taxon>
    </lineage>
</organism>
<dbReference type="AlphaFoldDB" id="T1IX84"/>
<feature type="transmembrane region" description="Helical" evidence="1">
    <location>
        <begin position="72"/>
        <end position="94"/>
    </location>
</feature>